<dbReference type="EMBL" id="JADLQN010000002">
    <property type="protein sequence ID" value="MBF6356010.1"/>
    <property type="molecule type" value="Genomic_DNA"/>
</dbReference>
<feature type="compositionally biased region" description="Basic and acidic residues" evidence="1">
    <location>
        <begin position="362"/>
        <end position="371"/>
    </location>
</feature>
<feature type="region of interest" description="Disordered" evidence="1">
    <location>
        <begin position="207"/>
        <end position="395"/>
    </location>
</feature>
<gene>
    <name evidence="2" type="ORF">IU449_15895</name>
</gene>
<keyword evidence="3" id="KW-1185">Reference proteome</keyword>
<sequence length="395" mass="43350">MVSTVSTLWYVDADDPAAVLREHREPDQGAAQALAKQLFEDHEITPKTTGTLAGCAGPADDEIYIGCYPGLTVVCTRQVRLPDPTTLPEPLIRPLACEHTYLVSFDASMGWGSFAHWERGEFRRGFSSSRMKILADAGLPMVWERPFWAGERPVLWRANEIPDPQCLPYDPLDFADEANSEWLGFQYRAPVVAGALLPRDIAVCGFTLSPEDPPREPAPDPRTADDRPRDPAPVHDQHSRAPGRSRGLRALEAGRRGQGTEDRPEDQAFEPHDPAPGPRARVREPRARSAGPREQTIGPRGQVPAAVRQARSTRAAVPGPQARATGERKAIPGERESLAVTKQRAFGQRGPVAARQGQPSDVDGREPEPEPRAAAPQARQRRGLLGWLRDASRTT</sequence>
<reference evidence="2 3" key="1">
    <citation type="submission" date="2020-10" db="EMBL/GenBank/DDBJ databases">
        <title>Identification of Nocardia species via Next-generation sequencing and recognition of intraspecies genetic diversity.</title>
        <authorList>
            <person name="Li P."/>
            <person name="Li P."/>
            <person name="Lu B."/>
        </authorList>
    </citation>
    <scope>NUCLEOTIDE SEQUENCE [LARGE SCALE GENOMIC DNA]</scope>
    <source>
        <strain evidence="2 3">BJ06-0143</strain>
    </source>
</reference>
<feature type="compositionally biased region" description="Basic and acidic residues" evidence="1">
    <location>
        <begin position="212"/>
        <end position="239"/>
    </location>
</feature>
<dbReference type="Proteomes" id="UP000707731">
    <property type="component" value="Unassembled WGS sequence"/>
</dbReference>
<dbReference type="Pfam" id="PF21997">
    <property type="entry name" value="DUF6928"/>
    <property type="match status" value="1"/>
</dbReference>
<feature type="compositionally biased region" description="Basic and acidic residues" evidence="1">
    <location>
        <begin position="325"/>
        <end position="337"/>
    </location>
</feature>
<evidence type="ECO:0000313" key="2">
    <source>
        <dbReference type="EMBL" id="MBF6356010.1"/>
    </source>
</evidence>
<dbReference type="RefSeq" id="WP_195002865.1">
    <property type="nucleotide sequence ID" value="NZ_JADLQN010000002.1"/>
</dbReference>
<evidence type="ECO:0000256" key="1">
    <source>
        <dbReference type="SAM" id="MobiDB-lite"/>
    </source>
</evidence>
<feature type="compositionally biased region" description="Basic and acidic residues" evidence="1">
    <location>
        <begin position="252"/>
        <end position="273"/>
    </location>
</feature>
<organism evidence="2 3">
    <name type="scientific">Nocardia higoensis</name>
    <dbReference type="NCBI Taxonomy" id="228599"/>
    <lineage>
        <taxon>Bacteria</taxon>
        <taxon>Bacillati</taxon>
        <taxon>Actinomycetota</taxon>
        <taxon>Actinomycetes</taxon>
        <taxon>Mycobacteriales</taxon>
        <taxon>Nocardiaceae</taxon>
        <taxon>Nocardia</taxon>
    </lineage>
</organism>
<name>A0ABS0DC20_9NOCA</name>
<comment type="caution">
    <text evidence="2">The sequence shown here is derived from an EMBL/GenBank/DDBJ whole genome shotgun (WGS) entry which is preliminary data.</text>
</comment>
<dbReference type="InterPro" id="IPR053847">
    <property type="entry name" value="DUF6928"/>
</dbReference>
<accession>A0ABS0DC20</accession>
<protein>
    <submittedName>
        <fullName evidence="2">Uncharacterized protein</fullName>
    </submittedName>
</protein>
<evidence type="ECO:0000313" key="3">
    <source>
        <dbReference type="Proteomes" id="UP000707731"/>
    </source>
</evidence>
<proteinExistence type="predicted"/>